<evidence type="ECO:0000256" key="5">
    <source>
        <dbReference type="ARBA" id="ARBA00022723"/>
    </source>
</evidence>
<feature type="domain" description="Cytochrome c" evidence="10">
    <location>
        <begin position="536"/>
        <end position="611"/>
    </location>
</feature>
<dbReference type="Pfam" id="PF13442">
    <property type="entry name" value="Cytochrome_CBB3"/>
    <property type="match status" value="1"/>
</dbReference>
<name>A0ABW5QL04_9HYPH</name>
<dbReference type="RefSeq" id="WP_386833095.1">
    <property type="nucleotide sequence ID" value="NZ_JBHUNP010000001.1"/>
</dbReference>
<keyword evidence="12" id="KW-1185">Reference proteome</keyword>
<evidence type="ECO:0000313" key="11">
    <source>
        <dbReference type="EMBL" id="MFD2648026.1"/>
    </source>
</evidence>
<evidence type="ECO:0000256" key="1">
    <source>
        <dbReference type="ARBA" id="ARBA00001926"/>
    </source>
</evidence>
<dbReference type="PANTHER" id="PTHR19328">
    <property type="entry name" value="HEDGEHOG-INTERACTING PROTEIN"/>
    <property type="match status" value="1"/>
</dbReference>
<reference evidence="12" key="1">
    <citation type="journal article" date="2019" name="Int. J. Syst. Evol. Microbiol.">
        <title>The Global Catalogue of Microorganisms (GCM) 10K type strain sequencing project: providing services to taxonomists for standard genome sequencing and annotation.</title>
        <authorList>
            <consortium name="The Broad Institute Genomics Platform"/>
            <consortium name="The Broad Institute Genome Sequencing Center for Infectious Disease"/>
            <person name="Wu L."/>
            <person name="Ma J."/>
        </authorList>
    </citation>
    <scope>NUCLEOTIDE SEQUENCE [LARGE SCALE GENOMIC DNA]</scope>
    <source>
        <strain evidence="12">CCM 7427</strain>
    </source>
</reference>
<evidence type="ECO:0000256" key="8">
    <source>
        <dbReference type="PROSITE-ProRule" id="PRU00433"/>
    </source>
</evidence>
<dbReference type="EC" id="1.1.5.-" evidence="11"/>
<dbReference type="PRINTS" id="PR00605">
    <property type="entry name" value="CYTCHROMECIC"/>
</dbReference>
<evidence type="ECO:0000256" key="2">
    <source>
        <dbReference type="ARBA" id="ARBA00022448"/>
    </source>
</evidence>
<keyword evidence="4" id="KW-0679">Respiratory chain</keyword>
<evidence type="ECO:0000256" key="3">
    <source>
        <dbReference type="ARBA" id="ARBA00022617"/>
    </source>
</evidence>
<gene>
    <name evidence="11" type="ORF">ACFSX5_09510</name>
</gene>
<dbReference type="InterPro" id="IPR011041">
    <property type="entry name" value="Quinoprot_gluc/sorb_DH_b-prop"/>
</dbReference>
<dbReference type="InterPro" id="IPR012938">
    <property type="entry name" value="Glc/Sorbosone_DH"/>
</dbReference>
<accession>A0ABW5QL04</accession>
<comment type="caution">
    <text evidence="11">The sequence shown here is derived from an EMBL/GenBank/DDBJ whole genome shotgun (WGS) entry which is preliminary data.</text>
</comment>
<keyword evidence="5 8" id="KW-0479">Metal-binding</keyword>
<evidence type="ECO:0000256" key="9">
    <source>
        <dbReference type="SAM" id="SignalP"/>
    </source>
</evidence>
<evidence type="ECO:0000313" key="12">
    <source>
        <dbReference type="Proteomes" id="UP001597521"/>
    </source>
</evidence>
<dbReference type="PANTHER" id="PTHR19328:SF13">
    <property type="entry name" value="HIPL1 PROTEIN"/>
    <property type="match status" value="1"/>
</dbReference>
<dbReference type="Proteomes" id="UP001597521">
    <property type="component" value="Unassembled WGS sequence"/>
</dbReference>
<dbReference type="EMBL" id="JBHUNP010000001">
    <property type="protein sequence ID" value="MFD2648026.1"/>
    <property type="molecule type" value="Genomic_DNA"/>
</dbReference>
<keyword evidence="7 8" id="KW-0408">Iron</keyword>
<feature type="signal peptide" evidence="9">
    <location>
        <begin position="1"/>
        <end position="36"/>
    </location>
</feature>
<dbReference type="InterPro" id="IPR019893">
    <property type="entry name" value="SndH-like"/>
</dbReference>
<dbReference type="Gene3D" id="1.10.760.10">
    <property type="entry name" value="Cytochrome c-like domain"/>
    <property type="match status" value="1"/>
</dbReference>
<keyword evidence="11" id="KW-0560">Oxidoreductase</keyword>
<dbReference type="GO" id="GO:0016491">
    <property type="term" value="F:oxidoreductase activity"/>
    <property type="evidence" value="ECO:0007669"/>
    <property type="project" value="UniProtKB-KW"/>
</dbReference>
<keyword evidence="3 8" id="KW-0349">Heme</keyword>
<dbReference type="InterPro" id="IPR036909">
    <property type="entry name" value="Cyt_c-like_dom_sf"/>
</dbReference>
<evidence type="ECO:0000256" key="6">
    <source>
        <dbReference type="ARBA" id="ARBA00022982"/>
    </source>
</evidence>
<protein>
    <submittedName>
        <fullName evidence="11">Glucose/sorbosone family PQQ-dependent dehydrogenase</fullName>
        <ecNumber evidence="11">1.1.5.-</ecNumber>
    </submittedName>
</protein>
<dbReference type="PROSITE" id="PS51007">
    <property type="entry name" value="CYTC"/>
    <property type="match status" value="1"/>
</dbReference>
<keyword evidence="9" id="KW-0732">Signal</keyword>
<dbReference type="SUPFAM" id="SSF50952">
    <property type="entry name" value="Soluble quinoprotein glucose dehydrogenase"/>
    <property type="match status" value="1"/>
</dbReference>
<sequence>MTQSRTAGTSRISSVGMRFAAPLAAALMLTAGPVLAQVTPVEIPQGESELFGSRVLTTGLSNPWAMRWGPDDMIWVTERTSGEVTRVDPTTGAQQVLLTLEDVYAGPQHEGLLGLALHPELLQGTGNDYVYLSYTINNGTAEEPDPSAQIVRYRWDETLQQLVDPEIVLGGLPAWNDHNAGRVVIGPDMKLYYSIGEQGANFGRNLRRPNLAQALPTQEEVDAEDWRTYSGKILRMELDGSIPEDNPEIEGVRSHVFSYGHRNPQGLAFGADDTLYVAEHGPASDDELNVIEPGGNYGWPRVAGFKDDLAYLYINWSEAPEGVDTSTDPLPDDVPTFPETEFEEEMVDPIATYFTVDDDYPIGEICGYICDPTVAPSSLFYYEAGENGIEEWDNALLIPTLKHGVLYVQHLSEDRQEAEGLPEAWLSTQNRYRDVIVSPDGASVFIATDAFGSAAQKFGPEAQQTSVLHNPGAILMFGYGEQGGSLGVAAGGTVGGAAAAGGGEAVQEWEDPNTGKVPAKGGDKVAVVTEESDVAEVAGRGLPKYAANCAACHGPDGRGNAGAALVGNQDLADETFVARTIVHGFGYMPAFGGRLSDQDIAEIGTYIRNAWGNEFGVLTTEQVEAVR</sequence>
<dbReference type="Gene3D" id="2.120.10.30">
    <property type="entry name" value="TolB, C-terminal domain"/>
    <property type="match status" value="1"/>
</dbReference>
<dbReference type="SUPFAM" id="SSF46626">
    <property type="entry name" value="Cytochrome c"/>
    <property type="match status" value="1"/>
</dbReference>
<dbReference type="NCBIfam" id="TIGR03606">
    <property type="entry name" value="non_repeat_PQQ"/>
    <property type="match status" value="1"/>
</dbReference>
<dbReference type="Pfam" id="PF07995">
    <property type="entry name" value="GSDH"/>
    <property type="match status" value="2"/>
</dbReference>
<evidence type="ECO:0000256" key="7">
    <source>
        <dbReference type="ARBA" id="ARBA00023004"/>
    </source>
</evidence>
<evidence type="ECO:0000256" key="4">
    <source>
        <dbReference type="ARBA" id="ARBA00022660"/>
    </source>
</evidence>
<feature type="chain" id="PRO_5046794379" evidence="9">
    <location>
        <begin position="37"/>
        <end position="627"/>
    </location>
</feature>
<comment type="cofactor">
    <cofactor evidence="1">
        <name>heme c</name>
        <dbReference type="ChEBI" id="CHEBI:61717"/>
    </cofactor>
</comment>
<organism evidence="11 12">
    <name type="scientific">Devosia albogilva</name>
    <dbReference type="NCBI Taxonomy" id="429726"/>
    <lineage>
        <taxon>Bacteria</taxon>
        <taxon>Pseudomonadati</taxon>
        <taxon>Pseudomonadota</taxon>
        <taxon>Alphaproteobacteria</taxon>
        <taxon>Hyphomicrobiales</taxon>
        <taxon>Devosiaceae</taxon>
        <taxon>Devosia</taxon>
    </lineage>
</organism>
<dbReference type="InterPro" id="IPR008168">
    <property type="entry name" value="Cyt_C_IC"/>
</dbReference>
<dbReference type="InterPro" id="IPR011042">
    <property type="entry name" value="6-blade_b-propeller_TolB-like"/>
</dbReference>
<keyword evidence="6" id="KW-0249">Electron transport</keyword>
<evidence type="ECO:0000259" key="10">
    <source>
        <dbReference type="PROSITE" id="PS51007"/>
    </source>
</evidence>
<proteinExistence type="predicted"/>
<dbReference type="InterPro" id="IPR009056">
    <property type="entry name" value="Cyt_c-like_dom"/>
</dbReference>
<keyword evidence="2" id="KW-0813">Transport</keyword>